<dbReference type="InterPro" id="IPR010298">
    <property type="entry name" value="YacP-like"/>
</dbReference>
<sequence>MLPEPVRTKVVALGAETLSLLPSADIPAPLRPVAKFAPAKRVRLASTAIAAALESDDAFRRKVFETAAKHHPTLVESLREGKAPPAADPADVAGVAYLQRPDGWEEIVGAAAQVVQQKEDDQIRSRETEAVARVQAQLDAARTEARETRDRLKGEISRLKEENSTLRRRLQTARQQLTEARDAEQTARSEAQDEVERAQAAQRSAEAEARRLRARLAEAEEAAASSRRAERGGRDLATARLSLLLDTLVDAATGLRRELALPASSLRPADSVAGVEPSAHEGRGGAGLGRDPSDPQLLDELLRLPRAHLVVDGYNVTKAAWPTMPLHAQRTRLVQSLAALAARSVSEVTCVFDGADVSAPPPVGAAGGVRVRFSPPGSNADELIKALVAAEPEGRAVVVVSSDREIAEAVRRPGVHSVESVALIGLLRS</sequence>
<feature type="compositionally biased region" description="Basic and acidic residues" evidence="1">
    <location>
        <begin position="141"/>
        <end position="165"/>
    </location>
</feature>
<dbReference type="PANTHER" id="PTHR34547:SF1">
    <property type="entry name" value="YACP-LIKE NYN DOMAIN PROTEIN"/>
    <property type="match status" value="1"/>
</dbReference>
<evidence type="ECO:0000313" key="3">
    <source>
        <dbReference type="Proteomes" id="UP000475214"/>
    </source>
</evidence>
<keyword evidence="3" id="KW-1185">Reference proteome</keyword>
<dbReference type="EMBL" id="JAAGOA010000011">
    <property type="protein sequence ID" value="NEE01793.1"/>
    <property type="molecule type" value="Genomic_DNA"/>
</dbReference>
<dbReference type="Pfam" id="PF05991">
    <property type="entry name" value="NYN_YacP"/>
    <property type="match status" value="1"/>
</dbReference>
<dbReference type="Proteomes" id="UP000475214">
    <property type="component" value="Unassembled WGS sequence"/>
</dbReference>
<accession>A0A6L9S9T3</accession>
<dbReference type="AlphaFoldDB" id="A0A6L9S9T3"/>
<dbReference type="PANTHER" id="PTHR34547">
    <property type="entry name" value="YACP-LIKE NYN DOMAIN PROTEIN"/>
    <property type="match status" value="1"/>
</dbReference>
<protein>
    <submittedName>
        <fullName evidence="2">RNA-binding protein</fullName>
    </submittedName>
</protein>
<feature type="compositionally biased region" description="Basic and acidic residues" evidence="1">
    <location>
        <begin position="179"/>
        <end position="197"/>
    </location>
</feature>
<evidence type="ECO:0000256" key="1">
    <source>
        <dbReference type="SAM" id="MobiDB-lite"/>
    </source>
</evidence>
<feature type="region of interest" description="Disordered" evidence="1">
    <location>
        <begin position="270"/>
        <end position="291"/>
    </location>
</feature>
<gene>
    <name evidence="2" type="ORF">G1H10_16590</name>
</gene>
<dbReference type="RefSeq" id="WP_163739765.1">
    <property type="nucleotide sequence ID" value="NZ_JAAGOA010000011.1"/>
</dbReference>
<feature type="region of interest" description="Disordered" evidence="1">
    <location>
        <begin position="140"/>
        <end position="206"/>
    </location>
</feature>
<organism evidence="2 3">
    <name type="scientific">Phytoactinopolyspora halotolerans</name>
    <dbReference type="NCBI Taxonomy" id="1981512"/>
    <lineage>
        <taxon>Bacteria</taxon>
        <taxon>Bacillati</taxon>
        <taxon>Actinomycetota</taxon>
        <taxon>Actinomycetes</taxon>
        <taxon>Jiangellales</taxon>
        <taxon>Jiangellaceae</taxon>
        <taxon>Phytoactinopolyspora</taxon>
    </lineage>
</organism>
<name>A0A6L9S9T3_9ACTN</name>
<reference evidence="2 3" key="1">
    <citation type="submission" date="2020-02" db="EMBL/GenBank/DDBJ databases">
        <authorList>
            <person name="Li X.-J."/>
            <person name="Han X.-M."/>
        </authorList>
    </citation>
    <scope>NUCLEOTIDE SEQUENCE [LARGE SCALE GENOMIC DNA]</scope>
    <source>
        <strain evidence="2 3">CCTCC AB 2017055</strain>
    </source>
</reference>
<proteinExistence type="predicted"/>
<evidence type="ECO:0000313" key="2">
    <source>
        <dbReference type="EMBL" id="NEE01793.1"/>
    </source>
</evidence>
<comment type="caution">
    <text evidence="2">The sequence shown here is derived from an EMBL/GenBank/DDBJ whole genome shotgun (WGS) entry which is preliminary data.</text>
</comment>